<dbReference type="Proteomes" id="UP001152888">
    <property type="component" value="Unassembled WGS sequence"/>
</dbReference>
<evidence type="ECO:0000313" key="2">
    <source>
        <dbReference type="Proteomes" id="UP001152888"/>
    </source>
</evidence>
<name>A0A9P0K6T9_ACAOB</name>
<organism evidence="1 2">
    <name type="scientific">Acanthoscelides obtectus</name>
    <name type="common">Bean weevil</name>
    <name type="synonym">Bruchus obtectus</name>
    <dbReference type="NCBI Taxonomy" id="200917"/>
    <lineage>
        <taxon>Eukaryota</taxon>
        <taxon>Metazoa</taxon>
        <taxon>Ecdysozoa</taxon>
        <taxon>Arthropoda</taxon>
        <taxon>Hexapoda</taxon>
        <taxon>Insecta</taxon>
        <taxon>Pterygota</taxon>
        <taxon>Neoptera</taxon>
        <taxon>Endopterygota</taxon>
        <taxon>Coleoptera</taxon>
        <taxon>Polyphaga</taxon>
        <taxon>Cucujiformia</taxon>
        <taxon>Chrysomeloidea</taxon>
        <taxon>Chrysomelidae</taxon>
        <taxon>Bruchinae</taxon>
        <taxon>Bruchini</taxon>
        <taxon>Acanthoscelides</taxon>
    </lineage>
</organism>
<evidence type="ECO:0000313" key="1">
    <source>
        <dbReference type="EMBL" id="CAH1967534.1"/>
    </source>
</evidence>
<sequence length="59" mass="6648">MSSSITKPAECGLQVYWNIQSCFSSFVLTTLRPECMLKNHVPMSAQKAAEPHWIPCEGY</sequence>
<gene>
    <name evidence="1" type="ORF">ACAOBT_LOCUS7448</name>
</gene>
<protein>
    <submittedName>
        <fullName evidence="1">Uncharacterized protein</fullName>
    </submittedName>
</protein>
<reference evidence="1" key="1">
    <citation type="submission" date="2022-03" db="EMBL/GenBank/DDBJ databases">
        <authorList>
            <person name="Sayadi A."/>
        </authorList>
    </citation>
    <scope>NUCLEOTIDE SEQUENCE</scope>
</reference>
<comment type="caution">
    <text evidence="1">The sequence shown here is derived from an EMBL/GenBank/DDBJ whole genome shotgun (WGS) entry which is preliminary data.</text>
</comment>
<proteinExistence type="predicted"/>
<dbReference type="AlphaFoldDB" id="A0A9P0K6T9"/>
<dbReference type="EMBL" id="CAKOFQ010006745">
    <property type="protein sequence ID" value="CAH1967534.1"/>
    <property type="molecule type" value="Genomic_DNA"/>
</dbReference>
<keyword evidence="2" id="KW-1185">Reference proteome</keyword>
<accession>A0A9P0K6T9</accession>